<dbReference type="AlphaFoldDB" id="A0A0W0WWH8"/>
<gene>
    <name evidence="1" type="ORF">Lnau_1658</name>
</gene>
<protein>
    <recommendedName>
        <fullName evidence="3">Membrane-associated HD superfamily hydrolase</fullName>
    </recommendedName>
</protein>
<comment type="caution">
    <text evidence="1">The sequence shown here is derived from an EMBL/GenBank/DDBJ whole genome shotgun (WGS) entry which is preliminary data.</text>
</comment>
<evidence type="ECO:0008006" key="3">
    <source>
        <dbReference type="Google" id="ProtNLM"/>
    </source>
</evidence>
<dbReference type="Proteomes" id="UP000054725">
    <property type="component" value="Unassembled WGS sequence"/>
</dbReference>
<name>A0A0W0WWH8_9GAMM</name>
<dbReference type="STRING" id="45070.Lnau_1658"/>
<dbReference type="OrthoDB" id="5653886at2"/>
<accession>A0A0W0WWH8</accession>
<dbReference type="EMBL" id="LNYO01000013">
    <property type="protein sequence ID" value="KTD36674.1"/>
    <property type="molecule type" value="Genomic_DNA"/>
</dbReference>
<dbReference type="PATRIC" id="fig|45070.6.peg.1737"/>
<evidence type="ECO:0000313" key="2">
    <source>
        <dbReference type="Proteomes" id="UP000054725"/>
    </source>
</evidence>
<organism evidence="1 2">
    <name type="scientific">Legionella nautarum</name>
    <dbReference type="NCBI Taxonomy" id="45070"/>
    <lineage>
        <taxon>Bacteria</taxon>
        <taxon>Pseudomonadati</taxon>
        <taxon>Pseudomonadota</taxon>
        <taxon>Gammaproteobacteria</taxon>
        <taxon>Legionellales</taxon>
        <taxon>Legionellaceae</taxon>
        <taxon>Legionella</taxon>
    </lineage>
</organism>
<sequence>MALTETQKRELEAKKDFGVRDQVKEEWIEKQREIKQAIRVRNRGIADAAKAQAAKDNSLDWDGESFFNKKTGDEKRPLQVGKVERTARNLIEKEFSGYNDWSVAMQSLLGAAVQLGRALYYDPIKWLNFVPYSDEIGAGLPQAGDWVWDKTIGWASDKIDGKLVTNDKLPKIRFSVAINNGNIDTLVTKDDKSIAPDPSGAKINACFKEGVLDWAKVHGYEQKRGSMGLQDASGAKMTAEKFKELNDDPDTSLEKFLTNRLGMSANYSGPSTSPSP</sequence>
<dbReference type="RefSeq" id="WP_058504646.1">
    <property type="nucleotide sequence ID" value="NZ_CAAAIF010000006.1"/>
</dbReference>
<keyword evidence="2" id="KW-1185">Reference proteome</keyword>
<reference evidence="1 2" key="1">
    <citation type="submission" date="2015-11" db="EMBL/GenBank/DDBJ databases">
        <title>Genomic analysis of 38 Legionella species identifies large and diverse effector repertoires.</title>
        <authorList>
            <person name="Burstein D."/>
            <person name="Amaro F."/>
            <person name="Zusman T."/>
            <person name="Lifshitz Z."/>
            <person name="Cohen O."/>
            <person name="Gilbert J.A."/>
            <person name="Pupko T."/>
            <person name="Shuman H.A."/>
            <person name="Segal G."/>
        </authorList>
    </citation>
    <scope>NUCLEOTIDE SEQUENCE [LARGE SCALE GENOMIC DNA]</scope>
    <source>
        <strain evidence="1 2">ATCC 49506</strain>
    </source>
</reference>
<proteinExistence type="predicted"/>
<evidence type="ECO:0000313" key="1">
    <source>
        <dbReference type="EMBL" id="KTD36674.1"/>
    </source>
</evidence>